<keyword evidence="10" id="KW-0560">Oxidoreductase</keyword>
<evidence type="ECO:0000256" key="1">
    <source>
        <dbReference type="ARBA" id="ARBA00001962"/>
    </source>
</evidence>
<dbReference type="GO" id="GO:0009916">
    <property type="term" value="F:alternative oxidase activity"/>
    <property type="evidence" value="ECO:0007669"/>
    <property type="project" value="InterPro"/>
</dbReference>
<dbReference type="Pfam" id="PF01786">
    <property type="entry name" value="AOX"/>
    <property type="match status" value="1"/>
</dbReference>
<evidence type="ECO:0000256" key="12">
    <source>
        <dbReference type="ARBA" id="ARBA00023136"/>
    </source>
</evidence>
<dbReference type="InParanoid" id="A0A0V0QV59"/>
<evidence type="ECO:0000256" key="2">
    <source>
        <dbReference type="ARBA" id="ARBA00004370"/>
    </source>
</evidence>
<comment type="similarity">
    <text evidence="3">Belongs to the alternative oxidase family.</text>
</comment>
<dbReference type="GO" id="GO:0010230">
    <property type="term" value="P:alternative respiration"/>
    <property type="evidence" value="ECO:0007669"/>
    <property type="project" value="TreeGrafter"/>
</dbReference>
<evidence type="ECO:0000313" key="15">
    <source>
        <dbReference type="Proteomes" id="UP000054937"/>
    </source>
</evidence>
<accession>A0A0V0QV59</accession>
<dbReference type="InterPro" id="IPR038659">
    <property type="entry name" value="AOX_sf"/>
</dbReference>
<dbReference type="SMR" id="A0A0V0QV59"/>
<proteinExistence type="inferred from homology"/>
<organism evidence="14 15">
    <name type="scientific">Pseudocohnilembus persalinus</name>
    <name type="common">Ciliate</name>
    <dbReference type="NCBI Taxonomy" id="266149"/>
    <lineage>
        <taxon>Eukaryota</taxon>
        <taxon>Sar</taxon>
        <taxon>Alveolata</taxon>
        <taxon>Ciliophora</taxon>
        <taxon>Intramacronucleata</taxon>
        <taxon>Oligohymenophorea</taxon>
        <taxon>Scuticociliatia</taxon>
        <taxon>Philasterida</taxon>
        <taxon>Pseudocohnilembidae</taxon>
        <taxon>Pseudocohnilembus</taxon>
    </lineage>
</organism>
<feature type="transmembrane region" description="Helical" evidence="13">
    <location>
        <begin position="54"/>
        <end position="73"/>
    </location>
</feature>
<keyword evidence="9 13" id="KW-1133">Transmembrane helix</keyword>
<keyword evidence="5" id="KW-0679">Respiratory chain</keyword>
<evidence type="ECO:0000256" key="6">
    <source>
        <dbReference type="ARBA" id="ARBA00022692"/>
    </source>
</evidence>
<evidence type="ECO:0000256" key="4">
    <source>
        <dbReference type="ARBA" id="ARBA00022448"/>
    </source>
</evidence>
<keyword evidence="4" id="KW-0813">Transport</keyword>
<gene>
    <name evidence="14" type="ORF">PPERSA_00015</name>
</gene>
<evidence type="ECO:0000256" key="3">
    <source>
        <dbReference type="ARBA" id="ARBA00008388"/>
    </source>
</evidence>
<dbReference type="InterPro" id="IPR002680">
    <property type="entry name" value="AOX"/>
</dbReference>
<evidence type="ECO:0000256" key="7">
    <source>
        <dbReference type="ARBA" id="ARBA00022723"/>
    </source>
</evidence>
<dbReference type="PANTHER" id="PTHR31803">
    <property type="entry name" value="ALTERNATIVE OXIDASE"/>
    <property type="match status" value="1"/>
</dbReference>
<evidence type="ECO:0008006" key="16">
    <source>
        <dbReference type="Google" id="ProtNLM"/>
    </source>
</evidence>
<name>A0A0V0QV59_PSEPJ</name>
<keyword evidence="7" id="KW-0479">Metal-binding</keyword>
<dbReference type="OrthoDB" id="16906at2759"/>
<dbReference type="OMA" id="SHWKTEK"/>
<evidence type="ECO:0000256" key="8">
    <source>
        <dbReference type="ARBA" id="ARBA00022982"/>
    </source>
</evidence>
<evidence type="ECO:0000256" key="10">
    <source>
        <dbReference type="ARBA" id="ARBA00023002"/>
    </source>
</evidence>
<dbReference type="EMBL" id="LDAU01000100">
    <property type="protein sequence ID" value="KRX06135.1"/>
    <property type="molecule type" value="Genomic_DNA"/>
</dbReference>
<dbReference type="GO" id="GO:0005739">
    <property type="term" value="C:mitochondrion"/>
    <property type="evidence" value="ECO:0007669"/>
    <property type="project" value="TreeGrafter"/>
</dbReference>
<evidence type="ECO:0000256" key="5">
    <source>
        <dbReference type="ARBA" id="ARBA00022660"/>
    </source>
</evidence>
<reference evidence="14 15" key="1">
    <citation type="journal article" date="2015" name="Sci. Rep.">
        <title>Genome of the facultative scuticociliatosis pathogen Pseudocohnilembus persalinus provides insight into its virulence through horizontal gene transfer.</title>
        <authorList>
            <person name="Xiong J."/>
            <person name="Wang G."/>
            <person name="Cheng J."/>
            <person name="Tian M."/>
            <person name="Pan X."/>
            <person name="Warren A."/>
            <person name="Jiang C."/>
            <person name="Yuan D."/>
            <person name="Miao W."/>
        </authorList>
    </citation>
    <scope>NUCLEOTIDE SEQUENCE [LARGE SCALE GENOMIC DNA]</scope>
    <source>
        <strain evidence="14">36N120E</strain>
    </source>
</reference>
<dbReference type="PANTHER" id="PTHR31803:SF3">
    <property type="entry name" value="ALTERNATIVE OXIDASE"/>
    <property type="match status" value="1"/>
</dbReference>
<keyword evidence="11" id="KW-0408">Iron</keyword>
<comment type="caution">
    <text evidence="14">The sequence shown here is derived from an EMBL/GenBank/DDBJ whole genome shotgun (WGS) entry which is preliminary data.</text>
</comment>
<evidence type="ECO:0000256" key="13">
    <source>
        <dbReference type="SAM" id="Phobius"/>
    </source>
</evidence>
<keyword evidence="6 13" id="KW-0812">Transmembrane</keyword>
<keyword evidence="8" id="KW-0249">Electron transport</keyword>
<protein>
    <recommendedName>
        <fullName evidence="16">Alternative oxidase</fullName>
    </recommendedName>
</protein>
<evidence type="ECO:0000313" key="14">
    <source>
        <dbReference type="EMBL" id="KRX06135.1"/>
    </source>
</evidence>
<dbReference type="AlphaFoldDB" id="A0A0V0QV59"/>
<keyword evidence="12 13" id="KW-0472">Membrane</keyword>
<dbReference type="GO" id="GO:0046872">
    <property type="term" value="F:metal ion binding"/>
    <property type="evidence" value="ECO:0007669"/>
    <property type="project" value="UniProtKB-KW"/>
</dbReference>
<comment type="cofactor">
    <cofactor evidence="1">
        <name>Fe cation</name>
        <dbReference type="ChEBI" id="CHEBI:24875"/>
    </cofactor>
</comment>
<evidence type="ECO:0000256" key="9">
    <source>
        <dbReference type="ARBA" id="ARBA00022989"/>
    </source>
</evidence>
<comment type="subcellular location">
    <subcellularLocation>
        <location evidence="2">Membrane</location>
    </subcellularLocation>
</comment>
<evidence type="ECO:0000256" key="11">
    <source>
        <dbReference type="ARBA" id="ARBA00023004"/>
    </source>
</evidence>
<dbReference type="GO" id="GO:0016020">
    <property type="term" value="C:membrane"/>
    <property type="evidence" value="ECO:0007669"/>
    <property type="project" value="UniProtKB-SubCell"/>
</dbReference>
<sequence>MNGIPGFIAQVNGHLRALALTGIDRDLIYYLQEEAENQRVHLISYLDLKNPSQFFRSMIIFSSSFQGFFYFLINIFMPKLGHKIAANLYIQGINTYDKLIKEINQENSPVSHWKTEKAPEISRKYYNLGPNGTLEDMVFSIRKDQEFFIKFNQYLGENFSSGMKGQQVEKIKEFMPIFKPAYPEEFVKEQQLKQQQKNN</sequence>
<keyword evidence="15" id="KW-1185">Reference proteome</keyword>
<dbReference type="Proteomes" id="UP000054937">
    <property type="component" value="Unassembled WGS sequence"/>
</dbReference>
<dbReference type="Gene3D" id="1.20.1260.140">
    <property type="entry name" value="Alternative oxidase"/>
    <property type="match status" value="1"/>
</dbReference>